<name>A0A096FK45_COMTE</name>
<protein>
    <submittedName>
        <fullName evidence="1">Uncharacterized protein</fullName>
    </submittedName>
</protein>
<accession>A0A096FK45</accession>
<proteinExistence type="predicted"/>
<gene>
    <name evidence="1" type="ORF">P353_09185</name>
</gene>
<dbReference type="EMBL" id="AWOR01000042">
    <property type="protein sequence ID" value="KGH30736.1"/>
    <property type="molecule type" value="Genomic_DNA"/>
</dbReference>
<sequence length="37" mass="4182">MEAQEQEYAVGCDADRCERGALEIYNWAKTKGSARQC</sequence>
<evidence type="ECO:0000313" key="1">
    <source>
        <dbReference type="EMBL" id="KGH30736.1"/>
    </source>
</evidence>
<comment type="caution">
    <text evidence="1">The sequence shown here is derived from an EMBL/GenBank/DDBJ whole genome shotgun (WGS) entry which is preliminary data.</text>
</comment>
<reference evidence="1 2" key="1">
    <citation type="submission" date="2013-09" db="EMBL/GenBank/DDBJ databases">
        <title>High correlation between genotypes and phenotypes of environmental bacteria Comamonas testosteroni strains.</title>
        <authorList>
            <person name="Liu L."/>
            <person name="Zhu W."/>
            <person name="Xia X."/>
            <person name="Xu B."/>
            <person name="Luo M."/>
            <person name="Wang G."/>
        </authorList>
    </citation>
    <scope>NUCLEOTIDE SEQUENCE [LARGE SCALE GENOMIC DNA]</scope>
    <source>
        <strain evidence="1 2">JL40</strain>
    </source>
</reference>
<organism evidence="1 2">
    <name type="scientific">Comamonas testosteroni</name>
    <name type="common">Pseudomonas testosteroni</name>
    <dbReference type="NCBI Taxonomy" id="285"/>
    <lineage>
        <taxon>Bacteria</taxon>
        <taxon>Pseudomonadati</taxon>
        <taxon>Pseudomonadota</taxon>
        <taxon>Betaproteobacteria</taxon>
        <taxon>Burkholderiales</taxon>
        <taxon>Comamonadaceae</taxon>
        <taxon>Comamonas</taxon>
    </lineage>
</organism>
<dbReference type="Proteomes" id="UP000029553">
    <property type="component" value="Unassembled WGS sequence"/>
</dbReference>
<evidence type="ECO:0000313" key="2">
    <source>
        <dbReference type="Proteomes" id="UP000029553"/>
    </source>
</evidence>
<dbReference type="AlphaFoldDB" id="A0A096FK45"/>